<comment type="caution">
    <text evidence="1">The sequence shown here is derived from an EMBL/GenBank/DDBJ whole genome shotgun (WGS) entry which is preliminary data.</text>
</comment>
<gene>
    <name evidence="1" type="ORF">COU49_00040</name>
</gene>
<name>A0A2H0TC72_9BACT</name>
<sequence length="568" mass="66726">MQNETRQCQNCKKDFTIESEDFKFYEKIKVPAPTFCPECRLVRRMLVTNERVLYKRKCDLTGKDIFSMYDENVPYPVYDTDAWYSDKWDAYQYGMDVDFSKPFFEQILELQNKVPRMALVKQGFSINSPYTHRINDSKNCYMVFRATRPENSFYSYVCNPIKDCSDCGWVDNSELCYECLICRYCYNVRFSQDSINCRDSSFLYACRNCSNCVGCVNLVNQEYYIFNQPFGKDEYFKKIKELKLNSVSGIEKMKSEFEIFRKKFPQKSIASIKSEKVSGNWFTNTKNVNKSFNCVNVKDGKYLFSVFNAEDCMDYFEWGNNAELIYEAENCGINISRIFFSGHCWMSASDLYYCNTCPSAHDCFGCVGLNKGEYSILNKKYSKENYEILKEKIIKHMTDMPYVDERGIIYKFGEHFPNSFSDFAYNEGAAADFFPLTKEEVLSRGYRWKEKEKKNYDTTLKSSDLPETIGEVGDSILDEIIECSENGSQYSVGAFRVTNNELAFYRRMDLPIPRACFDIRHMHRINKLPFFKSYQRKCDKCGIDVETPYDANYAPIIYCETCYQQEVY</sequence>
<accession>A0A2H0TC72</accession>
<dbReference type="Proteomes" id="UP000230094">
    <property type="component" value="Unassembled WGS sequence"/>
</dbReference>
<reference evidence="2" key="1">
    <citation type="submission" date="2017-09" db="EMBL/GenBank/DDBJ databases">
        <title>Depth-based differentiation of microbial function through sediment-hosted aquifers and enrichment of novel symbionts in the deep terrestrial subsurface.</title>
        <authorList>
            <person name="Probst A.J."/>
            <person name="Ladd B."/>
            <person name="Jarett J.K."/>
            <person name="Geller-Mcgrath D.E."/>
            <person name="Sieber C.M.K."/>
            <person name="Emerson J.B."/>
            <person name="Anantharaman K."/>
            <person name="Thomas B.C."/>
            <person name="Malmstrom R."/>
            <person name="Stieglmeier M."/>
            <person name="Klingl A."/>
            <person name="Woyke T."/>
            <person name="Ryan C.M."/>
            <person name="Banfield J.F."/>
        </authorList>
    </citation>
    <scope>NUCLEOTIDE SEQUENCE [LARGE SCALE GENOMIC DNA]</scope>
</reference>
<dbReference type="AlphaFoldDB" id="A0A2H0TC72"/>
<proteinExistence type="predicted"/>
<evidence type="ECO:0000313" key="1">
    <source>
        <dbReference type="EMBL" id="PIR68602.1"/>
    </source>
</evidence>
<organism evidence="1 2">
    <name type="scientific">Candidatus Nomurabacteria bacterium CG10_big_fil_rev_8_21_14_0_10_35_16</name>
    <dbReference type="NCBI Taxonomy" id="1974731"/>
    <lineage>
        <taxon>Bacteria</taxon>
        <taxon>Candidatus Nomuraibacteriota</taxon>
    </lineage>
</organism>
<evidence type="ECO:0000313" key="2">
    <source>
        <dbReference type="Proteomes" id="UP000230094"/>
    </source>
</evidence>
<dbReference type="EMBL" id="PFCQ01000001">
    <property type="protein sequence ID" value="PIR68602.1"/>
    <property type="molecule type" value="Genomic_DNA"/>
</dbReference>
<protein>
    <submittedName>
        <fullName evidence="1">Uncharacterized protein</fullName>
    </submittedName>
</protein>